<feature type="compositionally biased region" description="Basic residues" evidence="8">
    <location>
        <begin position="1"/>
        <end position="12"/>
    </location>
</feature>
<evidence type="ECO:0000256" key="7">
    <source>
        <dbReference type="SAM" id="Coils"/>
    </source>
</evidence>
<feature type="compositionally biased region" description="Basic and acidic residues" evidence="8">
    <location>
        <begin position="19"/>
        <end position="29"/>
    </location>
</feature>
<dbReference type="InParanoid" id="A0A0L0HT93"/>
<dbReference type="InterPro" id="IPR038844">
    <property type="entry name" value="CFAP157"/>
</dbReference>
<feature type="region of interest" description="Disordered" evidence="8">
    <location>
        <begin position="1"/>
        <end position="29"/>
    </location>
</feature>
<gene>
    <name evidence="9" type="ORF">SPPG_01516</name>
</gene>
<sequence length="586" mass="66017">MSDKKGGKKGGRKSASATGDRDEGDFKQAEKSKLDEVTIEIYEAKVRDLMEKLERYKSKCDVLTKENDALGKAQAKASHDKQDIVEFLNIKVGEHEKHISDLEEKVVQMDQEKRDLEAKAKTDVEHAVGAAHKEIEGLQSQVAVYKAQLHDLNTFAARKDELEQQLKSLKNQLEAKERSYKETIHNIERKVLQDKNSVKKEMLQKVNEAVASFRRVADQQMAETTKRAIRENMAITSQLKKMSAKTIELIGENDSLKQKVAQLRTGNGLLTESEQELAKKNQTNQRVIKMLVEKLKESDKMLEMAYESGLLDLEGNVIYDREQYEYEDREEESTDQIYESDRSSNADLPIDEDLQTKNSQLSSLLMKVCRVADDMTEYWDEHRLHNQDVISTDFGAYIERLRSTLVEAVAAINHEGLVDINSASMATDSFAETHNDQMGRSEEIETDKMLRQETAPLESQAGRQAPAEPRRTPESVNAHSLPRKLPPAGLQAVIAAIPSTQKENLQSSSSDHEAYRDVAVQTAPLPFGPNTKSEYLLGEVRQWGPPAHSLPRKGLGLYVARRNGSPPPPLVSEHDTLRHIGPPLRS</sequence>
<evidence type="ECO:0000313" key="9">
    <source>
        <dbReference type="EMBL" id="KND04074.1"/>
    </source>
</evidence>
<dbReference type="eggNOG" id="ENOG502QQK8">
    <property type="taxonomic scope" value="Eukaryota"/>
</dbReference>
<evidence type="ECO:0000256" key="5">
    <source>
        <dbReference type="ARBA" id="ARBA00023069"/>
    </source>
</evidence>
<organism evidence="9 10">
    <name type="scientific">Spizellomyces punctatus (strain DAOM BR117)</name>
    <dbReference type="NCBI Taxonomy" id="645134"/>
    <lineage>
        <taxon>Eukaryota</taxon>
        <taxon>Fungi</taxon>
        <taxon>Fungi incertae sedis</taxon>
        <taxon>Chytridiomycota</taxon>
        <taxon>Chytridiomycota incertae sedis</taxon>
        <taxon>Chytridiomycetes</taxon>
        <taxon>Spizellomycetales</taxon>
        <taxon>Spizellomycetaceae</taxon>
        <taxon>Spizellomyces</taxon>
    </lineage>
</organism>
<dbReference type="EMBL" id="KQ257451">
    <property type="protein sequence ID" value="KND04074.1"/>
    <property type="molecule type" value="Genomic_DNA"/>
</dbReference>
<evidence type="ECO:0000256" key="3">
    <source>
        <dbReference type="ARBA" id="ARBA00014087"/>
    </source>
</evidence>
<dbReference type="STRING" id="645134.A0A0L0HT93"/>
<dbReference type="GeneID" id="27685174"/>
<feature type="region of interest" description="Disordered" evidence="8">
    <location>
        <begin position="456"/>
        <end position="484"/>
    </location>
</feature>
<accession>A0A0L0HT93</accession>
<keyword evidence="10" id="KW-1185">Reference proteome</keyword>
<keyword evidence="4 7" id="KW-0175">Coiled coil</keyword>
<dbReference type="PANTHER" id="PTHR31954">
    <property type="entry name" value="CILIA- AND FLAGELLA-ASSOCIATED PROTEIN 157"/>
    <property type="match status" value="1"/>
</dbReference>
<dbReference type="OrthoDB" id="166611at2759"/>
<feature type="region of interest" description="Disordered" evidence="8">
    <location>
        <begin position="326"/>
        <end position="352"/>
    </location>
</feature>
<proteinExistence type="inferred from homology"/>
<evidence type="ECO:0000256" key="2">
    <source>
        <dbReference type="ARBA" id="ARBA00010841"/>
    </source>
</evidence>
<feature type="coiled-coil region" evidence="7">
    <location>
        <begin position="152"/>
        <end position="190"/>
    </location>
</feature>
<evidence type="ECO:0000256" key="1">
    <source>
        <dbReference type="ARBA" id="ARBA00004138"/>
    </source>
</evidence>
<feature type="region of interest" description="Disordered" evidence="8">
    <location>
        <begin position="560"/>
        <end position="586"/>
    </location>
</feature>
<reference evidence="9 10" key="1">
    <citation type="submission" date="2009-08" db="EMBL/GenBank/DDBJ databases">
        <title>The Genome Sequence of Spizellomyces punctatus strain DAOM BR117.</title>
        <authorList>
            <consortium name="The Broad Institute Genome Sequencing Platform"/>
            <person name="Russ C."/>
            <person name="Cuomo C."/>
            <person name="Shea T."/>
            <person name="Young S.K."/>
            <person name="Zeng Q."/>
            <person name="Koehrsen M."/>
            <person name="Haas B."/>
            <person name="Borodovsky M."/>
            <person name="Guigo R."/>
            <person name="Alvarado L."/>
            <person name="Berlin A."/>
            <person name="Bochicchio J."/>
            <person name="Borenstein D."/>
            <person name="Chapman S."/>
            <person name="Chen Z."/>
            <person name="Engels R."/>
            <person name="Freedman E."/>
            <person name="Gellesch M."/>
            <person name="Goldberg J."/>
            <person name="Griggs A."/>
            <person name="Gujja S."/>
            <person name="Heiman D."/>
            <person name="Hepburn T."/>
            <person name="Howarth C."/>
            <person name="Jen D."/>
            <person name="Larson L."/>
            <person name="Lewis B."/>
            <person name="Mehta T."/>
            <person name="Park D."/>
            <person name="Pearson M."/>
            <person name="Roberts A."/>
            <person name="Saif S."/>
            <person name="Shenoy N."/>
            <person name="Sisk P."/>
            <person name="Stolte C."/>
            <person name="Sykes S."/>
            <person name="Thomson T."/>
            <person name="Walk T."/>
            <person name="White J."/>
            <person name="Yandava C."/>
            <person name="Burger G."/>
            <person name="Gray M.W."/>
            <person name="Holland P.W.H."/>
            <person name="King N."/>
            <person name="Lang F.B.F."/>
            <person name="Roger A.J."/>
            <person name="Ruiz-Trillo I."/>
            <person name="Lander E."/>
            <person name="Nusbaum C."/>
        </authorList>
    </citation>
    <scope>NUCLEOTIDE SEQUENCE [LARGE SCALE GENOMIC DNA]</scope>
    <source>
        <strain evidence="9 10">DAOM BR117</strain>
    </source>
</reference>
<keyword evidence="5" id="KW-0969">Cilium</keyword>
<evidence type="ECO:0000256" key="6">
    <source>
        <dbReference type="ARBA" id="ARBA00023273"/>
    </source>
</evidence>
<keyword evidence="6" id="KW-0966">Cell projection</keyword>
<feature type="coiled-coil region" evidence="7">
    <location>
        <begin position="39"/>
        <end position="119"/>
    </location>
</feature>
<comment type="similarity">
    <text evidence="2">Belongs to the CFAP157 family.</text>
</comment>
<comment type="subcellular location">
    <subcellularLocation>
        <location evidence="1">Cell projection</location>
        <location evidence="1">Cilium</location>
    </subcellularLocation>
</comment>
<dbReference type="PANTHER" id="PTHR31954:SF1">
    <property type="entry name" value="CILIA- AND FLAGELLA-ASSOCIATED PROTEIN 157"/>
    <property type="match status" value="1"/>
</dbReference>
<dbReference type="GO" id="GO:0008017">
    <property type="term" value="F:microtubule binding"/>
    <property type="evidence" value="ECO:0007669"/>
    <property type="project" value="TreeGrafter"/>
</dbReference>
<name>A0A0L0HT93_SPIPD</name>
<dbReference type="AlphaFoldDB" id="A0A0L0HT93"/>
<dbReference type="GO" id="GO:0036064">
    <property type="term" value="C:ciliary basal body"/>
    <property type="evidence" value="ECO:0007669"/>
    <property type="project" value="TreeGrafter"/>
</dbReference>
<dbReference type="RefSeq" id="XP_016612113.1">
    <property type="nucleotide sequence ID" value="XM_016749834.1"/>
</dbReference>
<protein>
    <recommendedName>
        <fullName evidence="3">Cilia- and flagella-associated protein 157</fullName>
    </recommendedName>
</protein>
<dbReference type="Proteomes" id="UP000053201">
    <property type="component" value="Unassembled WGS sequence"/>
</dbReference>
<dbReference type="VEuPathDB" id="FungiDB:SPPG_01516"/>
<evidence type="ECO:0000256" key="8">
    <source>
        <dbReference type="SAM" id="MobiDB-lite"/>
    </source>
</evidence>
<evidence type="ECO:0000313" key="10">
    <source>
        <dbReference type="Proteomes" id="UP000053201"/>
    </source>
</evidence>
<evidence type="ECO:0000256" key="4">
    <source>
        <dbReference type="ARBA" id="ARBA00023054"/>
    </source>
</evidence>